<keyword evidence="7" id="KW-0003">3Fe-4S</keyword>
<organism evidence="8 9">
    <name type="scientific">Agromyces allii</name>
    <dbReference type="NCBI Taxonomy" id="393607"/>
    <lineage>
        <taxon>Bacteria</taxon>
        <taxon>Bacillati</taxon>
        <taxon>Actinomycetota</taxon>
        <taxon>Actinomycetes</taxon>
        <taxon>Micrococcales</taxon>
        <taxon>Microbacteriaceae</taxon>
        <taxon>Agromyces</taxon>
    </lineage>
</organism>
<comment type="caution">
    <text evidence="8">The sequence shown here is derived from an EMBL/GenBank/DDBJ whole genome shotgun (WGS) entry which is preliminary data.</text>
</comment>
<accession>A0ABP5CRY4</accession>
<dbReference type="PANTHER" id="PTHR36923:SF3">
    <property type="entry name" value="FERREDOXIN"/>
    <property type="match status" value="1"/>
</dbReference>
<reference evidence="9" key="1">
    <citation type="journal article" date="2019" name="Int. J. Syst. Evol. Microbiol.">
        <title>The Global Catalogue of Microorganisms (GCM) 10K type strain sequencing project: providing services to taxonomists for standard genome sequencing and annotation.</title>
        <authorList>
            <consortium name="The Broad Institute Genomics Platform"/>
            <consortium name="The Broad Institute Genome Sequencing Center for Infectious Disease"/>
            <person name="Wu L."/>
            <person name="Ma J."/>
        </authorList>
    </citation>
    <scope>NUCLEOTIDE SEQUENCE [LARGE SCALE GENOMIC DNA]</scope>
    <source>
        <strain evidence="9">JCM 13584</strain>
    </source>
</reference>
<gene>
    <name evidence="8" type="ORF">GCM10009717_38620</name>
</gene>
<name>A0ABP5CRY4_9MICO</name>
<keyword evidence="2" id="KW-0813">Transport</keyword>
<keyword evidence="6" id="KW-0411">Iron-sulfur</keyword>
<evidence type="ECO:0000256" key="3">
    <source>
        <dbReference type="ARBA" id="ARBA00022723"/>
    </source>
</evidence>
<dbReference type="Proteomes" id="UP001499954">
    <property type="component" value="Unassembled WGS sequence"/>
</dbReference>
<evidence type="ECO:0000313" key="9">
    <source>
        <dbReference type="Proteomes" id="UP001499954"/>
    </source>
</evidence>
<evidence type="ECO:0000313" key="8">
    <source>
        <dbReference type="EMBL" id="GAA1967950.1"/>
    </source>
</evidence>
<evidence type="ECO:0000256" key="2">
    <source>
        <dbReference type="ARBA" id="ARBA00022448"/>
    </source>
</evidence>
<sequence>MQLTANRATCIGAGQCVFTDPDAFDQDDDGLVLVLRPEPAATEEIARATEAVHVCPSRSLRLVESAP</sequence>
<evidence type="ECO:0000256" key="6">
    <source>
        <dbReference type="ARBA" id="ARBA00023014"/>
    </source>
</evidence>
<dbReference type="InterPro" id="IPR051269">
    <property type="entry name" value="Fe-S_cluster_ET"/>
</dbReference>
<comment type="cofactor">
    <cofactor evidence="1">
        <name>[3Fe-4S] cluster</name>
        <dbReference type="ChEBI" id="CHEBI:21137"/>
    </cofactor>
</comment>
<proteinExistence type="predicted"/>
<dbReference type="RefSeq" id="WP_157415699.1">
    <property type="nucleotide sequence ID" value="NZ_BAAAMK010000013.1"/>
</dbReference>
<keyword evidence="3" id="KW-0479">Metal-binding</keyword>
<dbReference type="Gene3D" id="3.30.70.20">
    <property type="match status" value="1"/>
</dbReference>
<dbReference type="EMBL" id="BAAAMK010000013">
    <property type="protein sequence ID" value="GAA1967950.1"/>
    <property type="molecule type" value="Genomic_DNA"/>
</dbReference>
<dbReference type="PANTHER" id="PTHR36923">
    <property type="entry name" value="FERREDOXIN"/>
    <property type="match status" value="1"/>
</dbReference>
<evidence type="ECO:0000256" key="4">
    <source>
        <dbReference type="ARBA" id="ARBA00022982"/>
    </source>
</evidence>
<keyword evidence="5" id="KW-0408">Iron</keyword>
<keyword evidence="4" id="KW-0249">Electron transport</keyword>
<evidence type="ECO:0000256" key="7">
    <source>
        <dbReference type="ARBA" id="ARBA00023291"/>
    </source>
</evidence>
<dbReference type="SUPFAM" id="SSF54862">
    <property type="entry name" value="4Fe-4S ferredoxins"/>
    <property type="match status" value="1"/>
</dbReference>
<keyword evidence="9" id="KW-1185">Reference proteome</keyword>
<evidence type="ECO:0000256" key="1">
    <source>
        <dbReference type="ARBA" id="ARBA00001927"/>
    </source>
</evidence>
<evidence type="ECO:0000256" key="5">
    <source>
        <dbReference type="ARBA" id="ARBA00023004"/>
    </source>
</evidence>
<protein>
    <submittedName>
        <fullName evidence="8">Ferredoxin</fullName>
    </submittedName>
</protein>
<dbReference type="Pfam" id="PF13370">
    <property type="entry name" value="Fer4_13"/>
    <property type="match status" value="1"/>
</dbReference>